<proteinExistence type="inferred from homology"/>
<sequence>MKVAFDKVESIGILHAEGSLDASTAQQFEVLCIEHIEYDGSKTVINFENVSYISSAGLRSILMLMKKVKMQRGEIIFCNLSSTIYDVFKISGFLSILHVEESVQDAISFLETK</sequence>
<comment type="similarity">
    <text evidence="1 2">Belongs to the anti-sigma-factor antagonist family.</text>
</comment>
<dbReference type="NCBIfam" id="TIGR00377">
    <property type="entry name" value="ant_ant_sig"/>
    <property type="match status" value="1"/>
</dbReference>
<dbReference type="PANTHER" id="PTHR33495">
    <property type="entry name" value="ANTI-SIGMA FACTOR ANTAGONIST TM_1081-RELATED-RELATED"/>
    <property type="match status" value="1"/>
</dbReference>
<name>A0A1N6I9S5_9BACT</name>
<evidence type="ECO:0000256" key="1">
    <source>
        <dbReference type="ARBA" id="ARBA00009013"/>
    </source>
</evidence>
<dbReference type="RefSeq" id="WP_074217320.1">
    <property type="nucleotide sequence ID" value="NZ_FSRG01000006.1"/>
</dbReference>
<dbReference type="InterPro" id="IPR036513">
    <property type="entry name" value="STAS_dom_sf"/>
</dbReference>
<dbReference type="PROSITE" id="PS50801">
    <property type="entry name" value="STAS"/>
    <property type="match status" value="1"/>
</dbReference>
<dbReference type="InterPro" id="IPR003658">
    <property type="entry name" value="Anti-sigma_ant"/>
</dbReference>
<dbReference type="GO" id="GO:0043856">
    <property type="term" value="F:anti-sigma factor antagonist activity"/>
    <property type="evidence" value="ECO:0007669"/>
    <property type="project" value="InterPro"/>
</dbReference>
<keyword evidence="5" id="KW-1185">Reference proteome</keyword>
<dbReference type="InterPro" id="IPR002645">
    <property type="entry name" value="STAS_dom"/>
</dbReference>
<dbReference type="Proteomes" id="UP000184694">
    <property type="component" value="Unassembled WGS sequence"/>
</dbReference>
<reference evidence="5" key="1">
    <citation type="submission" date="2016-11" db="EMBL/GenBank/DDBJ databases">
        <authorList>
            <person name="Varghese N."/>
            <person name="Submissions S."/>
        </authorList>
    </citation>
    <scope>NUCLEOTIDE SEQUENCE [LARGE SCALE GENOMIC DNA]</scope>
    <source>
        <strain evidence="5">DSM 17456</strain>
    </source>
</reference>
<dbReference type="AlphaFoldDB" id="A0A1N6I9S5"/>
<feature type="domain" description="STAS" evidence="3">
    <location>
        <begin position="1"/>
        <end position="110"/>
    </location>
</feature>
<protein>
    <recommendedName>
        <fullName evidence="2">Anti-sigma factor antagonist</fullName>
    </recommendedName>
</protein>
<dbReference type="STRING" id="1121457.SAMN02745161_2550"/>
<gene>
    <name evidence="4" type="ORF">SAMN02745161_2550</name>
</gene>
<dbReference type="Gene3D" id="3.30.750.24">
    <property type="entry name" value="STAS domain"/>
    <property type="match status" value="1"/>
</dbReference>
<evidence type="ECO:0000259" key="3">
    <source>
        <dbReference type="PROSITE" id="PS50801"/>
    </source>
</evidence>
<dbReference type="EMBL" id="FSRG01000006">
    <property type="protein sequence ID" value="SIO28729.1"/>
    <property type="molecule type" value="Genomic_DNA"/>
</dbReference>
<evidence type="ECO:0000313" key="4">
    <source>
        <dbReference type="EMBL" id="SIO28729.1"/>
    </source>
</evidence>
<evidence type="ECO:0000256" key="2">
    <source>
        <dbReference type="RuleBase" id="RU003749"/>
    </source>
</evidence>
<dbReference type="CDD" id="cd07043">
    <property type="entry name" value="STAS_anti-anti-sigma_factors"/>
    <property type="match status" value="1"/>
</dbReference>
<dbReference type="PANTHER" id="PTHR33495:SF14">
    <property type="entry name" value="ANTI-SIGMA FACTOR ANTAGONIST"/>
    <property type="match status" value="1"/>
</dbReference>
<evidence type="ECO:0000313" key="5">
    <source>
        <dbReference type="Proteomes" id="UP000184694"/>
    </source>
</evidence>
<accession>A0A1N6I9S5</accession>
<organism evidence="4 5">
    <name type="scientific">Halodesulfovibrio marinisediminis DSM 17456</name>
    <dbReference type="NCBI Taxonomy" id="1121457"/>
    <lineage>
        <taxon>Bacteria</taxon>
        <taxon>Pseudomonadati</taxon>
        <taxon>Thermodesulfobacteriota</taxon>
        <taxon>Desulfovibrionia</taxon>
        <taxon>Desulfovibrionales</taxon>
        <taxon>Desulfovibrionaceae</taxon>
        <taxon>Halodesulfovibrio</taxon>
    </lineage>
</organism>
<dbReference type="SUPFAM" id="SSF52091">
    <property type="entry name" value="SpoIIaa-like"/>
    <property type="match status" value="1"/>
</dbReference>
<dbReference type="Pfam" id="PF01740">
    <property type="entry name" value="STAS"/>
    <property type="match status" value="1"/>
</dbReference>